<feature type="domain" description="DNA helicase Pif1-like DEAD-box helicase" evidence="3">
    <location>
        <begin position="1040"/>
        <end position="1188"/>
    </location>
</feature>
<organism evidence="5 6">
    <name type="scientific">Lasius niger</name>
    <name type="common">Black garden ant</name>
    <dbReference type="NCBI Taxonomy" id="67767"/>
    <lineage>
        <taxon>Eukaryota</taxon>
        <taxon>Metazoa</taxon>
        <taxon>Ecdysozoa</taxon>
        <taxon>Arthropoda</taxon>
        <taxon>Hexapoda</taxon>
        <taxon>Insecta</taxon>
        <taxon>Pterygota</taxon>
        <taxon>Neoptera</taxon>
        <taxon>Endopterygota</taxon>
        <taxon>Hymenoptera</taxon>
        <taxon>Apocrita</taxon>
        <taxon>Aculeata</taxon>
        <taxon>Formicoidea</taxon>
        <taxon>Formicidae</taxon>
        <taxon>Formicinae</taxon>
        <taxon>Lasius</taxon>
        <taxon>Lasius</taxon>
    </lineage>
</organism>
<dbReference type="InterPro" id="IPR027417">
    <property type="entry name" value="P-loop_NTPase"/>
</dbReference>
<evidence type="ECO:0000259" key="4">
    <source>
        <dbReference type="Pfam" id="PF14214"/>
    </source>
</evidence>
<feature type="compositionally biased region" description="Basic and acidic residues" evidence="2">
    <location>
        <begin position="95"/>
        <end position="118"/>
    </location>
</feature>
<comment type="catalytic activity">
    <reaction evidence="1">
        <text>ATP + H2O = ADP + phosphate + H(+)</text>
        <dbReference type="Rhea" id="RHEA:13065"/>
        <dbReference type="ChEBI" id="CHEBI:15377"/>
        <dbReference type="ChEBI" id="CHEBI:15378"/>
        <dbReference type="ChEBI" id="CHEBI:30616"/>
        <dbReference type="ChEBI" id="CHEBI:43474"/>
        <dbReference type="ChEBI" id="CHEBI:456216"/>
        <dbReference type="EC" id="5.6.2.3"/>
    </reaction>
</comment>
<sequence length="1198" mass="138924">MPQKRKGRNLYKITSESKRSRQRREIESSEERSERLEADVQRHAQQRANENDESRSQRLEADAQRHAQQRANEIDESRSQRLEADAQRHAQQRANENDESRSQRLEADAQRHAQERQKARQLNNQIGLIAKENEINVTVHTLGQMNVECQFCKSLNFECEKSKDGKFTYCCQKGKLKLKPINCPDFIKKLYMGNNYESKNFINNIRSYNSALAMASMGAPGNRNPLDVVNNAPYCLKIHGQYHHLTSTAMRPADGETPRFAQLYFLDTEEALNHRINNKANKECDQKIMKDLSCFMVECNIFAKTFKMMRQVEKDLNPIGNKTINLMLSFRKDPKQDKRRYNAPQANEIAVVFKNVDGEPPFERDIRIYNKNSNDVQQISILDKRCDPMCYPLLYPYGNDGWHSELKSYNPKYPGFKVTQMDYYAHLLAPRAEFSQFKKAGKLRCQFILDAYMKVEANRLNYIKLNQPQLRAELYSGLMDHLDNRAQNEGIKAGIPVILPSSFMGSPRNMQERYQDAMSLVRKFGKPDIFLTMTCNPKCPEIKNNLDGCSIEFRPDLVAKTFNLDVKEILKDLIQNKIFGKIIAYAGVIEFQKRGLPHLHLLAMLNDEDKPRLQEIIDMMVWAEIPNEEKNSELNVKVLKHMIHGPCGDPSQRYPCTGDDGKCTKGFPKEFREETNANVNGYPMYQRRNFGKKYIVRGKEIDNRWVVPYSPYLIMKYDRHINLEICSSVKSVKYLYKYIHKGFDCAAIEVQARDGTRLIKIDEVNSFLDARYVSAPEAMWRLNGYDLFMKSHTVIRLAVHLPNRQMVYFRAGNEEQAAERELNRDTMLTAWFKLNQTDENAVQFLYTDIPYHYVYDKKETKWKPRKKGSEKIISRLYTVSIKDIERFYLRLLLLHVAGAKSFEDLKNVNGILYETFKDAAIAKNLIETDDLWGKTIEDSIESNMPTQIRELFAYICIFGNPIDVLAIWNKYKDYMIEDFVHKNVLNPENMALNHIQEILINNGSNCENFQLPNPTPVNIYVTEYNVDEERIRGDYLLSTLNAEQKHVYDIVMRAIENENESQRLFFIDGFAGSGKTYLFNTFMSVIRGRNEIILPCASTGIAATLLKGGRTYHSLFKLSIPLDDGAKSNIRGNSQAARELINAKLIMWDEVSMTVEYALTAVDKLFKDLMKNTRLFGGKVILFAVDFRLFVKCLRNVR</sequence>
<dbReference type="GO" id="GO:0006281">
    <property type="term" value="P:DNA repair"/>
    <property type="evidence" value="ECO:0007669"/>
    <property type="project" value="UniProtKB-KW"/>
</dbReference>
<keyword evidence="1" id="KW-0234">DNA repair</keyword>
<comment type="caution">
    <text evidence="5">The sequence shown here is derived from an EMBL/GenBank/DDBJ whole genome shotgun (WGS) entry which is preliminary data.</text>
</comment>
<keyword evidence="6" id="KW-1185">Reference proteome</keyword>
<dbReference type="Pfam" id="PF14214">
    <property type="entry name" value="Helitron_like_N"/>
    <property type="match status" value="1"/>
</dbReference>
<dbReference type="InterPro" id="IPR025476">
    <property type="entry name" value="Helitron_helicase-like"/>
</dbReference>
<dbReference type="Pfam" id="PF05970">
    <property type="entry name" value="PIF1"/>
    <property type="match status" value="1"/>
</dbReference>
<feature type="domain" description="Helitron helicase-like" evidence="4">
    <location>
        <begin position="423"/>
        <end position="602"/>
    </location>
</feature>
<evidence type="ECO:0000313" key="5">
    <source>
        <dbReference type="EMBL" id="KMQ87777.1"/>
    </source>
</evidence>
<accession>A0A0J7KBW2</accession>
<keyword evidence="1" id="KW-0547">Nucleotide-binding</keyword>
<dbReference type="GO" id="GO:0043139">
    <property type="term" value="F:5'-3' DNA helicase activity"/>
    <property type="evidence" value="ECO:0007669"/>
    <property type="project" value="UniProtKB-EC"/>
</dbReference>
<dbReference type="PANTHER" id="PTHR10492">
    <property type="match status" value="1"/>
</dbReference>
<dbReference type="Proteomes" id="UP000036403">
    <property type="component" value="Unassembled WGS sequence"/>
</dbReference>
<reference evidence="5 6" key="1">
    <citation type="submission" date="2015-04" db="EMBL/GenBank/DDBJ databases">
        <title>Lasius niger genome sequencing.</title>
        <authorList>
            <person name="Konorov E.A."/>
            <person name="Nikitin M.A."/>
            <person name="Kirill M.V."/>
            <person name="Chang P."/>
        </authorList>
    </citation>
    <scope>NUCLEOTIDE SEQUENCE [LARGE SCALE GENOMIC DNA]</scope>
    <source>
        <tissue evidence="5">Whole</tissue>
    </source>
</reference>
<keyword evidence="1" id="KW-0227">DNA damage</keyword>
<evidence type="ECO:0000256" key="1">
    <source>
        <dbReference type="RuleBase" id="RU363044"/>
    </source>
</evidence>
<comment type="similarity">
    <text evidence="1">Belongs to the helicase family.</text>
</comment>
<dbReference type="Gene3D" id="3.40.50.300">
    <property type="entry name" value="P-loop containing nucleotide triphosphate hydrolases"/>
    <property type="match status" value="1"/>
</dbReference>
<dbReference type="AlphaFoldDB" id="A0A0J7KBW2"/>
<name>A0A0J7KBW2_LASNI</name>
<feature type="region of interest" description="Disordered" evidence="2">
    <location>
        <begin position="1"/>
        <end position="119"/>
    </location>
</feature>
<keyword evidence="1" id="KW-0347">Helicase</keyword>
<comment type="cofactor">
    <cofactor evidence="1">
        <name>Mg(2+)</name>
        <dbReference type="ChEBI" id="CHEBI:18420"/>
    </cofactor>
</comment>
<dbReference type="PANTHER" id="PTHR10492:SF57">
    <property type="entry name" value="ATP-DEPENDENT DNA HELICASE"/>
    <property type="match status" value="1"/>
</dbReference>
<dbReference type="GO" id="GO:0000723">
    <property type="term" value="P:telomere maintenance"/>
    <property type="evidence" value="ECO:0007669"/>
    <property type="project" value="InterPro"/>
</dbReference>
<keyword evidence="1" id="KW-0067">ATP-binding</keyword>
<dbReference type="STRING" id="67767.A0A0J7KBW2"/>
<dbReference type="GO" id="GO:0016887">
    <property type="term" value="F:ATP hydrolysis activity"/>
    <property type="evidence" value="ECO:0007669"/>
    <property type="project" value="RHEA"/>
</dbReference>
<dbReference type="PaxDb" id="67767-A0A0J7KBW2"/>
<keyword evidence="1" id="KW-0233">DNA recombination</keyword>
<dbReference type="InterPro" id="IPR010285">
    <property type="entry name" value="DNA_helicase_pif1-like_DEAD"/>
</dbReference>
<evidence type="ECO:0000256" key="2">
    <source>
        <dbReference type="SAM" id="MobiDB-lite"/>
    </source>
</evidence>
<evidence type="ECO:0000313" key="6">
    <source>
        <dbReference type="Proteomes" id="UP000036403"/>
    </source>
</evidence>
<feature type="compositionally biased region" description="Basic and acidic residues" evidence="2">
    <location>
        <begin position="72"/>
        <end position="88"/>
    </location>
</feature>
<dbReference type="GO" id="GO:0006310">
    <property type="term" value="P:DNA recombination"/>
    <property type="evidence" value="ECO:0007669"/>
    <property type="project" value="UniProtKB-KW"/>
</dbReference>
<dbReference type="OrthoDB" id="7541108at2759"/>
<feature type="compositionally biased region" description="Basic and acidic residues" evidence="2">
    <location>
        <begin position="49"/>
        <end position="65"/>
    </location>
</feature>
<protein>
    <recommendedName>
        <fullName evidence="1">ATP-dependent DNA helicase</fullName>
        <ecNumber evidence="1">5.6.2.3</ecNumber>
    </recommendedName>
</protein>
<feature type="compositionally biased region" description="Basic and acidic residues" evidence="2">
    <location>
        <begin position="15"/>
        <end position="42"/>
    </location>
</feature>
<dbReference type="EMBL" id="LBMM01009933">
    <property type="protein sequence ID" value="KMQ87777.1"/>
    <property type="molecule type" value="Genomic_DNA"/>
</dbReference>
<keyword evidence="1" id="KW-0378">Hydrolase</keyword>
<dbReference type="EC" id="5.6.2.3" evidence="1"/>
<evidence type="ECO:0000259" key="3">
    <source>
        <dbReference type="Pfam" id="PF05970"/>
    </source>
</evidence>
<dbReference type="GO" id="GO:0005524">
    <property type="term" value="F:ATP binding"/>
    <property type="evidence" value="ECO:0007669"/>
    <property type="project" value="UniProtKB-KW"/>
</dbReference>
<gene>
    <name evidence="5" type="ORF">RF55_12854</name>
</gene>
<proteinExistence type="inferred from homology"/>
<dbReference type="SUPFAM" id="SSF52540">
    <property type="entry name" value="P-loop containing nucleoside triphosphate hydrolases"/>
    <property type="match status" value="1"/>
</dbReference>